<dbReference type="InterPro" id="IPR001610">
    <property type="entry name" value="PAC"/>
</dbReference>
<dbReference type="Gene3D" id="3.30.565.10">
    <property type="entry name" value="Histidine kinase-like ATPase, C-terminal domain"/>
    <property type="match status" value="1"/>
</dbReference>
<evidence type="ECO:0000259" key="7">
    <source>
        <dbReference type="PROSITE" id="PS50112"/>
    </source>
</evidence>
<comment type="catalytic activity">
    <reaction evidence="1">
        <text>ATP + protein L-histidine = ADP + protein N-phospho-L-histidine.</text>
        <dbReference type="EC" id="2.7.13.3"/>
    </reaction>
</comment>
<dbReference type="SUPFAM" id="SSF55874">
    <property type="entry name" value="ATPase domain of HSP90 chaperone/DNA topoisomerase II/histidine kinase"/>
    <property type="match status" value="1"/>
</dbReference>
<dbReference type="InterPro" id="IPR003594">
    <property type="entry name" value="HATPase_dom"/>
</dbReference>
<proteinExistence type="predicted"/>
<dbReference type="SMART" id="SM00086">
    <property type="entry name" value="PAC"/>
    <property type="match status" value="2"/>
</dbReference>
<evidence type="ECO:0000313" key="9">
    <source>
        <dbReference type="EMBL" id="MDR4306082.1"/>
    </source>
</evidence>
<evidence type="ECO:0000259" key="5">
    <source>
        <dbReference type="PROSITE" id="PS50109"/>
    </source>
</evidence>
<protein>
    <recommendedName>
        <fullName evidence="2">histidine kinase</fullName>
        <ecNumber evidence="2">2.7.13.3</ecNumber>
    </recommendedName>
</protein>
<dbReference type="InterPro" id="IPR004358">
    <property type="entry name" value="Sig_transdc_His_kin-like_C"/>
</dbReference>
<evidence type="ECO:0000256" key="4">
    <source>
        <dbReference type="PROSITE-ProRule" id="PRU00169"/>
    </source>
</evidence>
<dbReference type="SUPFAM" id="SSF47384">
    <property type="entry name" value="Homodimeric domain of signal transducing histidine kinase"/>
    <property type="match status" value="1"/>
</dbReference>
<sequence>MQGTPGLVREEDRYRLLVDAVTDYAIYMLDPEGRISSWNAGARRMKGYEASEILGQHFSRFYTSEDREQGRPHRTLETATREGRFEAEGWRVRKNGDRFWAHVIVDAIRGEHGELLGFAKVTRDLTERREAEQALRRSEAQFRLLVQGVTDYAIYMLDPEGRVTNWNLGAQRIKGYAPDEIVGSHFSRFYTDEDREAGLPQVGLSTALREGRFEKEGWRVRKDGQRFWANVVIDPIWDDDGGLLGYAKITRDISERREAQMALEKAREAAFQAQKMEAIGQLTGGVAHDFNNLLMAILGSLDLLRKRLPSEARTDRLIDNASQAAQRGASLIQRMLAFARRQALTLTPVDVAALIEGMSELLDHSLGGAVKVRTEFPTALRPVLADPNQLELAVLNLAVNARDAMPIGGEVVIAGREENLSKPRGALPPGPYVLLSVSDTGTGMDKGTLARATEPFFTTKGVGKGTGLGLSMVQGTVEQLGGALLIDSAEGLGTTIELWLPVAAATDVTPDEPLKAPVLAEVFAEGPSVLLIDDDPLVLLSAAGMLEDLGCHVVTAESGSVALQLIEAGSPFDLLITDHAMPGMTGLQLAHIVRERRPDLPILIASGFAELPKEAGEHMPRLAKPFGRDDLMDAVGRLLGKTSKQCDQ</sequence>
<feature type="domain" description="PAS" evidence="7">
    <location>
        <begin position="10"/>
        <end position="83"/>
    </location>
</feature>
<feature type="domain" description="Histidine kinase" evidence="5">
    <location>
        <begin position="285"/>
        <end position="504"/>
    </location>
</feature>
<feature type="domain" description="PAS" evidence="7">
    <location>
        <begin position="138"/>
        <end position="211"/>
    </location>
</feature>
<dbReference type="NCBIfam" id="TIGR00229">
    <property type="entry name" value="sensory_box"/>
    <property type="match status" value="2"/>
</dbReference>
<dbReference type="PRINTS" id="PR00344">
    <property type="entry name" value="BCTRLSENSOR"/>
</dbReference>
<gene>
    <name evidence="9" type="ORF">IHQ68_05540</name>
</gene>
<evidence type="ECO:0000259" key="6">
    <source>
        <dbReference type="PROSITE" id="PS50110"/>
    </source>
</evidence>
<keyword evidence="10" id="KW-1185">Reference proteome</keyword>
<dbReference type="PROSITE" id="PS50112">
    <property type="entry name" value="PAS"/>
    <property type="match status" value="2"/>
</dbReference>
<organism evidence="9 10">
    <name type="scientific">Chelatococcus sambhunathii</name>
    <dbReference type="NCBI Taxonomy" id="363953"/>
    <lineage>
        <taxon>Bacteria</taxon>
        <taxon>Pseudomonadati</taxon>
        <taxon>Pseudomonadota</taxon>
        <taxon>Alphaproteobacteria</taxon>
        <taxon>Hyphomicrobiales</taxon>
        <taxon>Chelatococcaceae</taxon>
        <taxon>Chelatococcus</taxon>
    </lineage>
</organism>
<dbReference type="EC" id="2.7.13.3" evidence="2"/>
<dbReference type="SMART" id="SM00387">
    <property type="entry name" value="HATPase_c"/>
    <property type="match status" value="1"/>
</dbReference>
<comment type="caution">
    <text evidence="9">The sequence shown here is derived from an EMBL/GenBank/DDBJ whole genome shotgun (WGS) entry which is preliminary data.</text>
</comment>
<dbReference type="Pfam" id="PF00512">
    <property type="entry name" value="HisKA"/>
    <property type="match status" value="1"/>
</dbReference>
<dbReference type="InterPro" id="IPR001789">
    <property type="entry name" value="Sig_transdc_resp-reg_receiver"/>
</dbReference>
<accession>A0ABU1DDB5</accession>
<feature type="domain" description="PAC" evidence="8">
    <location>
        <begin position="213"/>
        <end position="265"/>
    </location>
</feature>
<dbReference type="CDD" id="cd00130">
    <property type="entry name" value="PAS"/>
    <property type="match status" value="2"/>
</dbReference>
<dbReference type="InterPro" id="IPR003661">
    <property type="entry name" value="HisK_dim/P_dom"/>
</dbReference>
<evidence type="ECO:0000256" key="1">
    <source>
        <dbReference type="ARBA" id="ARBA00000085"/>
    </source>
</evidence>
<dbReference type="PROSITE" id="PS50110">
    <property type="entry name" value="RESPONSE_REGULATORY"/>
    <property type="match status" value="1"/>
</dbReference>
<dbReference type="PANTHER" id="PTHR43065:SF49">
    <property type="entry name" value="HISTIDINE KINASE"/>
    <property type="match status" value="1"/>
</dbReference>
<dbReference type="Gene3D" id="3.30.450.20">
    <property type="entry name" value="PAS domain"/>
    <property type="match status" value="2"/>
</dbReference>
<reference evidence="9" key="1">
    <citation type="submission" date="2020-10" db="EMBL/GenBank/DDBJ databases">
        <authorList>
            <person name="Abbas A."/>
            <person name="Razzaq R."/>
            <person name="Waqas M."/>
            <person name="Abbas N."/>
            <person name="Nielsen T.K."/>
            <person name="Hansen L.H."/>
            <person name="Hussain S."/>
            <person name="Shahid M."/>
        </authorList>
    </citation>
    <scope>NUCLEOTIDE SEQUENCE</scope>
    <source>
        <strain evidence="9">S14</strain>
    </source>
</reference>
<name>A0ABU1DDB5_9HYPH</name>
<dbReference type="InterPro" id="IPR035965">
    <property type="entry name" value="PAS-like_dom_sf"/>
</dbReference>
<dbReference type="InterPro" id="IPR000700">
    <property type="entry name" value="PAS-assoc_C"/>
</dbReference>
<evidence type="ECO:0000256" key="3">
    <source>
        <dbReference type="ARBA" id="ARBA00022553"/>
    </source>
</evidence>
<dbReference type="PANTHER" id="PTHR43065">
    <property type="entry name" value="SENSOR HISTIDINE KINASE"/>
    <property type="match status" value="1"/>
</dbReference>
<dbReference type="RefSeq" id="WP_309389679.1">
    <property type="nucleotide sequence ID" value="NZ_JADBEO010000008.1"/>
</dbReference>
<dbReference type="Gene3D" id="3.40.50.2300">
    <property type="match status" value="1"/>
</dbReference>
<dbReference type="SMART" id="SM00448">
    <property type="entry name" value="REC"/>
    <property type="match status" value="1"/>
</dbReference>
<dbReference type="Gene3D" id="1.10.287.130">
    <property type="match status" value="1"/>
</dbReference>
<evidence type="ECO:0000313" key="10">
    <source>
        <dbReference type="Proteomes" id="UP001181622"/>
    </source>
</evidence>
<feature type="modified residue" description="4-aspartylphosphate" evidence="4">
    <location>
        <position position="578"/>
    </location>
</feature>
<evidence type="ECO:0000259" key="8">
    <source>
        <dbReference type="PROSITE" id="PS50113"/>
    </source>
</evidence>
<dbReference type="InterPro" id="IPR036097">
    <property type="entry name" value="HisK_dim/P_sf"/>
</dbReference>
<dbReference type="Pfam" id="PF02518">
    <property type="entry name" value="HATPase_c"/>
    <property type="match status" value="1"/>
</dbReference>
<dbReference type="InterPro" id="IPR036890">
    <property type="entry name" value="HATPase_C_sf"/>
</dbReference>
<dbReference type="EMBL" id="JADBEO010000008">
    <property type="protein sequence ID" value="MDR4306082.1"/>
    <property type="molecule type" value="Genomic_DNA"/>
</dbReference>
<dbReference type="Proteomes" id="UP001181622">
    <property type="component" value="Unassembled WGS sequence"/>
</dbReference>
<dbReference type="SMART" id="SM00091">
    <property type="entry name" value="PAS"/>
    <property type="match status" value="2"/>
</dbReference>
<dbReference type="InterPro" id="IPR011006">
    <property type="entry name" value="CheY-like_superfamily"/>
</dbReference>
<dbReference type="SUPFAM" id="SSF55785">
    <property type="entry name" value="PYP-like sensor domain (PAS domain)"/>
    <property type="match status" value="2"/>
</dbReference>
<dbReference type="SUPFAM" id="SSF52172">
    <property type="entry name" value="CheY-like"/>
    <property type="match status" value="1"/>
</dbReference>
<evidence type="ECO:0000256" key="2">
    <source>
        <dbReference type="ARBA" id="ARBA00012438"/>
    </source>
</evidence>
<dbReference type="Pfam" id="PF00072">
    <property type="entry name" value="Response_reg"/>
    <property type="match status" value="1"/>
</dbReference>
<feature type="domain" description="PAC" evidence="8">
    <location>
        <begin position="85"/>
        <end position="137"/>
    </location>
</feature>
<dbReference type="InterPro" id="IPR000014">
    <property type="entry name" value="PAS"/>
</dbReference>
<keyword evidence="3 4" id="KW-0597">Phosphoprotein</keyword>
<dbReference type="CDD" id="cd00082">
    <property type="entry name" value="HisKA"/>
    <property type="match status" value="1"/>
</dbReference>
<dbReference type="PROSITE" id="PS50109">
    <property type="entry name" value="HIS_KIN"/>
    <property type="match status" value="1"/>
</dbReference>
<dbReference type="SMART" id="SM00388">
    <property type="entry name" value="HisKA"/>
    <property type="match status" value="1"/>
</dbReference>
<dbReference type="InterPro" id="IPR005467">
    <property type="entry name" value="His_kinase_dom"/>
</dbReference>
<feature type="domain" description="Response regulatory" evidence="6">
    <location>
        <begin position="528"/>
        <end position="639"/>
    </location>
</feature>
<dbReference type="PROSITE" id="PS50113">
    <property type="entry name" value="PAC"/>
    <property type="match status" value="2"/>
</dbReference>
<dbReference type="Pfam" id="PF13426">
    <property type="entry name" value="PAS_9"/>
    <property type="match status" value="2"/>
</dbReference>